<organism evidence="4 5">
    <name type="scientific">Leersia perrieri</name>
    <dbReference type="NCBI Taxonomy" id="77586"/>
    <lineage>
        <taxon>Eukaryota</taxon>
        <taxon>Viridiplantae</taxon>
        <taxon>Streptophyta</taxon>
        <taxon>Embryophyta</taxon>
        <taxon>Tracheophyta</taxon>
        <taxon>Spermatophyta</taxon>
        <taxon>Magnoliopsida</taxon>
        <taxon>Liliopsida</taxon>
        <taxon>Poales</taxon>
        <taxon>Poaceae</taxon>
        <taxon>BOP clade</taxon>
        <taxon>Oryzoideae</taxon>
        <taxon>Oryzeae</taxon>
        <taxon>Oryzinae</taxon>
        <taxon>Leersia</taxon>
    </lineage>
</organism>
<dbReference type="STRING" id="77586.A0A0D9WV22"/>
<dbReference type="InterPro" id="IPR036758">
    <property type="entry name" value="At5g01610-like"/>
</dbReference>
<dbReference type="Pfam" id="PF00646">
    <property type="entry name" value="F-box"/>
    <property type="match status" value="1"/>
</dbReference>
<reference evidence="4 5" key="1">
    <citation type="submission" date="2012-08" db="EMBL/GenBank/DDBJ databases">
        <title>Oryza genome evolution.</title>
        <authorList>
            <person name="Wing R.A."/>
        </authorList>
    </citation>
    <scope>NUCLEOTIDE SEQUENCE</scope>
</reference>
<dbReference type="PANTHER" id="PTHR32133:SF408">
    <property type="entry name" value="OS07G0120400 PROTEIN"/>
    <property type="match status" value="1"/>
</dbReference>
<feature type="region of interest" description="Disordered" evidence="1">
    <location>
        <begin position="636"/>
        <end position="659"/>
    </location>
</feature>
<sequence>MDLAVDLGVVAHELRELARAVLDLEERGRGGRRVARWACRATPSGAASLSRQSMWRDRAAATLAVRAVLGHGGMLPWRRLFTDPAFLRRYHEFYRTPYLLGFIHNVEAVSSDPRFVLTTDDSPFSAPAIDWYNRWLALDCRHGRVLIHLFNPMELMVWDPITGDQHRFPLTPQPHEFYSGTVLCAARDCDHLDCHQGPFLVVFVGDTVDNNHSWACVYSSETAEWSAQASIVVDSYVEMTPSLRIKDTLYFNCEHGMRILAYDIARHELSVIDRPLGPDNGILIKSEYGGLGFASIESHRAGADIVSGDDICRKKTIGLLEELGLPKGFLPLEDIQEFGYNRETGFMWLVQKKKNQHTFKKIKQTVSYANEVTTFVEQGKLKKITGVKAKELVIWLSVVEVYVTEASPEKVTFKIGTGLTDTFDAAAFALGENSASPMAAAAPELIDDITGEIILRIPPDEPPHLVRASLVCKPWRRLLTDPAFLRLYRAFHRTPPVLGFLHNRDSYKASSSTPRFVPTTAASPFSPLAIGSPTRWSALDCRHGRVLIRFIDRSQLMVWDPITGDQHRFPLPPHLVGFAECTYTIFISSDVDRELKRPGSKSEKIKATNIISHRQLLWARKKDLLVEVETVRGGGNAATRRQDGSDGARWCQGGRIGDR</sequence>
<dbReference type="SUPFAM" id="SSF81383">
    <property type="entry name" value="F-box domain"/>
    <property type="match status" value="1"/>
</dbReference>
<dbReference type="Proteomes" id="UP000032180">
    <property type="component" value="Chromosome 7"/>
</dbReference>
<evidence type="ECO:0000256" key="1">
    <source>
        <dbReference type="SAM" id="MobiDB-lite"/>
    </source>
</evidence>
<reference evidence="4" key="3">
    <citation type="submission" date="2015-04" db="UniProtKB">
        <authorList>
            <consortium name="EnsemblPlants"/>
        </authorList>
    </citation>
    <scope>IDENTIFICATION</scope>
</reference>
<dbReference type="AlphaFoldDB" id="A0A0D9WV22"/>
<feature type="domain" description="F-box" evidence="2">
    <location>
        <begin position="446"/>
        <end position="486"/>
    </location>
</feature>
<dbReference type="EnsemblPlants" id="LPERR07G01450.1">
    <property type="protein sequence ID" value="LPERR07G01450.1"/>
    <property type="gene ID" value="LPERR07G01450"/>
</dbReference>
<feature type="domain" description="F-box protein AT5G49610-like beta-propeller" evidence="3">
    <location>
        <begin position="138"/>
        <end position="277"/>
    </location>
</feature>
<dbReference type="InterPro" id="IPR036047">
    <property type="entry name" value="F-box-like_dom_sf"/>
</dbReference>
<dbReference type="Pfam" id="PF23635">
    <property type="entry name" value="Beta-prop_AT5G49610-like"/>
    <property type="match status" value="1"/>
</dbReference>
<name>A0A0D9WV22_9ORYZ</name>
<dbReference type="HOGENOM" id="CLU_416441_0_0_1"/>
<evidence type="ECO:0000259" key="2">
    <source>
        <dbReference type="Pfam" id="PF00646"/>
    </source>
</evidence>
<keyword evidence="5" id="KW-1185">Reference proteome</keyword>
<reference evidence="5" key="2">
    <citation type="submission" date="2013-12" db="EMBL/GenBank/DDBJ databases">
        <authorList>
            <person name="Yu Y."/>
            <person name="Lee S."/>
            <person name="de Baynast K."/>
            <person name="Wissotski M."/>
            <person name="Liu L."/>
            <person name="Talag J."/>
            <person name="Goicoechea J."/>
            <person name="Angelova A."/>
            <person name="Jetty R."/>
            <person name="Kudrna D."/>
            <person name="Golser W."/>
            <person name="Rivera L."/>
            <person name="Zhang J."/>
            <person name="Wing R."/>
        </authorList>
    </citation>
    <scope>NUCLEOTIDE SEQUENCE</scope>
</reference>
<accession>A0A0D9WV22</accession>
<dbReference type="InterPro" id="IPR007493">
    <property type="entry name" value="DUF538"/>
</dbReference>
<proteinExistence type="predicted"/>
<dbReference type="Pfam" id="PF04398">
    <property type="entry name" value="DUF538"/>
    <property type="match status" value="1"/>
</dbReference>
<dbReference type="Gramene" id="LPERR07G01450.1">
    <property type="protein sequence ID" value="LPERR07G01450.1"/>
    <property type="gene ID" value="LPERR07G01450"/>
</dbReference>
<evidence type="ECO:0000313" key="5">
    <source>
        <dbReference type="Proteomes" id="UP000032180"/>
    </source>
</evidence>
<dbReference type="Gene3D" id="2.30.240.10">
    <property type="entry name" value="At5g01610-like"/>
    <property type="match status" value="1"/>
</dbReference>
<evidence type="ECO:0000313" key="4">
    <source>
        <dbReference type="EnsemblPlants" id="LPERR07G01450.1"/>
    </source>
</evidence>
<evidence type="ECO:0000259" key="3">
    <source>
        <dbReference type="Pfam" id="PF23635"/>
    </source>
</evidence>
<dbReference type="Gene3D" id="1.20.1280.50">
    <property type="match status" value="1"/>
</dbReference>
<protein>
    <recommendedName>
        <fullName evidence="6">F-box domain-containing protein</fullName>
    </recommendedName>
</protein>
<dbReference type="PANTHER" id="PTHR32133">
    <property type="entry name" value="OS07G0120400 PROTEIN"/>
    <property type="match status" value="1"/>
</dbReference>
<evidence type="ECO:0008006" key="6">
    <source>
        <dbReference type="Google" id="ProtNLM"/>
    </source>
</evidence>
<dbReference type="InterPro" id="IPR056594">
    <property type="entry name" value="AT5G49610-like_b-prop"/>
</dbReference>
<dbReference type="SUPFAM" id="SSF141562">
    <property type="entry name" value="At5g01610-like"/>
    <property type="match status" value="1"/>
</dbReference>
<dbReference type="InterPro" id="IPR001810">
    <property type="entry name" value="F-box_dom"/>
</dbReference>